<reference evidence="1 2" key="1">
    <citation type="submission" date="2017-09" db="EMBL/GenBank/DDBJ databases">
        <title>Large-scale bioinformatics analysis of Bacillus genomes uncovers conserved roles of natural products in bacterial physiology.</title>
        <authorList>
            <consortium name="Agbiome Team Llc"/>
            <person name="Bleich R.M."/>
            <person name="Grubbs K.J."/>
            <person name="Santa Maria K.C."/>
            <person name="Allen S.E."/>
            <person name="Farag S."/>
            <person name="Shank E.A."/>
            <person name="Bowers A."/>
        </authorList>
    </citation>
    <scope>NUCLEOTIDE SEQUENCE [LARGE SCALE GENOMIC DNA]</scope>
    <source>
        <strain evidence="1 2">AFS025165</strain>
    </source>
</reference>
<dbReference type="AlphaFoldDB" id="A0A2B0LRZ7"/>
<evidence type="ECO:0000313" key="1">
    <source>
        <dbReference type="EMBL" id="PFC72702.1"/>
    </source>
</evidence>
<gene>
    <name evidence="1" type="ORF">CN290_18055</name>
</gene>
<accession>A0A2B0LRZ7</accession>
<organism evidence="1 2">
    <name type="scientific">Bacillus cereus</name>
    <dbReference type="NCBI Taxonomy" id="1396"/>
    <lineage>
        <taxon>Bacteria</taxon>
        <taxon>Bacillati</taxon>
        <taxon>Bacillota</taxon>
        <taxon>Bacilli</taxon>
        <taxon>Bacillales</taxon>
        <taxon>Bacillaceae</taxon>
        <taxon>Bacillus</taxon>
        <taxon>Bacillus cereus group</taxon>
    </lineage>
</organism>
<dbReference type="EMBL" id="NTQT01000023">
    <property type="protein sequence ID" value="PFC72702.1"/>
    <property type="molecule type" value="Genomic_DNA"/>
</dbReference>
<sequence length="148" mass="17638">MIFNWKPSWYELDQTVVVGNTDYFYLFKDKKSFANNLINNEDIEVRGEVLKITHSELGELLGIYTIGLSYKFFLKEGKYIAVDAEQDIGQIEYPIDYKINDWNFNVEINILEVTGFSSQQRHESLLNTERLRIEKERIERYKRLLNIE</sequence>
<dbReference type="Proteomes" id="UP000220226">
    <property type="component" value="Unassembled WGS sequence"/>
</dbReference>
<comment type="caution">
    <text evidence="1">The sequence shown here is derived from an EMBL/GenBank/DDBJ whole genome shotgun (WGS) entry which is preliminary data.</text>
</comment>
<protein>
    <submittedName>
        <fullName evidence="1">Uncharacterized protein</fullName>
    </submittedName>
</protein>
<evidence type="ECO:0000313" key="2">
    <source>
        <dbReference type="Proteomes" id="UP000220226"/>
    </source>
</evidence>
<dbReference type="RefSeq" id="WP_097949465.1">
    <property type="nucleotide sequence ID" value="NZ_NTQT01000023.1"/>
</dbReference>
<name>A0A2B0LRZ7_BACCE</name>
<proteinExistence type="predicted"/>